<evidence type="ECO:0000259" key="2">
    <source>
        <dbReference type="Pfam" id="PF14378"/>
    </source>
</evidence>
<dbReference type="SUPFAM" id="SSF48317">
    <property type="entry name" value="Acid phosphatase/Vanadium-dependent haloperoxidase"/>
    <property type="match status" value="1"/>
</dbReference>
<evidence type="ECO:0000256" key="1">
    <source>
        <dbReference type="SAM" id="Phobius"/>
    </source>
</evidence>
<feature type="domain" description="Inositolphosphotransferase Aur1/Ipt1" evidence="2">
    <location>
        <begin position="60"/>
        <end position="201"/>
    </location>
</feature>
<evidence type="ECO:0000313" key="3">
    <source>
        <dbReference type="EMBL" id="MCY6485687.1"/>
    </source>
</evidence>
<feature type="transmembrane region" description="Helical" evidence="1">
    <location>
        <begin position="163"/>
        <end position="182"/>
    </location>
</feature>
<reference evidence="3" key="1">
    <citation type="submission" date="2022-12" db="EMBL/GenBank/DDBJ databases">
        <authorList>
            <person name="Wang J."/>
        </authorList>
    </citation>
    <scope>NUCLEOTIDE SEQUENCE</scope>
    <source>
        <strain evidence="3">HY-45-18</strain>
    </source>
</reference>
<sequence>MQDVYQENITCKIKEVTKIGTLSLTIPAVSMIYPKLNQLTGEEQVITTFIDDIIPFNKYFVLPYISWYAYVAFFLFSLCILDKERYFKLLISLNVGMIICYGIYYFYPTYVPRPFVEEEDIFDKLVLWVYKRDNPYNCMPSIHVLNSLLVVLYVGFSNKVKMISLKVICIIIGLLIILSTMFMKQHHFIDVITAIALSVGLYFFINKLWNIRKKH</sequence>
<dbReference type="Gene3D" id="1.20.144.10">
    <property type="entry name" value="Phosphatidic acid phosphatase type 2/haloperoxidase"/>
    <property type="match status" value="1"/>
</dbReference>
<feature type="transmembrane region" description="Helical" evidence="1">
    <location>
        <begin position="65"/>
        <end position="82"/>
    </location>
</feature>
<organism evidence="3 4">
    <name type="scientific">Clostridium aestuarii</name>
    <dbReference type="NCBI Taxonomy" id="338193"/>
    <lineage>
        <taxon>Bacteria</taxon>
        <taxon>Bacillati</taxon>
        <taxon>Bacillota</taxon>
        <taxon>Clostridia</taxon>
        <taxon>Eubacteriales</taxon>
        <taxon>Clostridiaceae</taxon>
        <taxon>Clostridium</taxon>
    </lineage>
</organism>
<gene>
    <name evidence="3" type="ORF">OW763_15260</name>
</gene>
<dbReference type="Pfam" id="PF14378">
    <property type="entry name" value="PAP2_3"/>
    <property type="match status" value="1"/>
</dbReference>
<proteinExistence type="predicted"/>
<keyword evidence="1" id="KW-1133">Transmembrane helix</keyword>
<keyword evidence="1" id="KW-0472">Membrane</keyword>
<keyword evidence="4" id="KW-1185">Reference proteome</keyword>
<name>A0ABT4D368_9CLOT</name>
<dbReference type="Proteomes" id="UP001078443">
    <property type="component" value="Unassembled WGS sequence"/>
</dbReference>
<accession>A0ABT4D368</accession>
<comment type="caution">
    <text evidence="3">The sequence shown here is derived from an EMBL/GenBank/DDBJ whole genome shotgun (WGS) entry which is preliminary data.</text>
</comment>
<feature type="transmembrane region" description="Helical" evidence="1">
    <location>
        <begin position="89"/>
        <end position="107"/>
    </location>
</feature>
<dbReference type="EMBL" id="JAPQER010000009">
    <property type="protein sequence ID" value="MCY6485687.1"/>
    <property type="molecule type" value="Genomic_DNA"/>
</dbReference>
<keyword evidence="1" id="KW-0812">Transmembrane</keyword>
<dbReference type="InterPro" id="IPR026841">
    <property type="entry name" value="Aur1/Ipt1"/>
</dbReference>
<dbReference type="RefSeq" id="WP_268042235.1">
    <property type="nucleotide sequence ID" value="NZ_JAPQER010000009.1"/>
</dbReference>
<evidence type="ECO:0000313" key="4">
    <source>
        <dbReference type="Proteomes" id="UP001078443"/>
    </source>
</evidence>
<feature type="transmembrane region" description="Helical" evidence="1">
    <location>
        <begin position="139"/>
        <end position="156"/>
    </location>
</feature>
<dbReference type="InterPro" id="IPR036938">
    <property type="entry name" value="PAP2/HPO_sf"/>
</dbReference>
<dbReference type="CDD" id="cd03386">
    <property type="entry name" value="PAP2_Aur1_like"/>
    <property type="match status" value="1"/>
</dbReference>
<protein>
    <submittedName>
        <fullName evidence="3">Phosphatase PAP2 family protein</fullName>
    </submittedName>
</protein>
<feature type="transmembrane region" description="Helical" evidence="1">
    <location>
        <begin position="188"/>
        <end position="205"/>
    </location>
</feature>